<evidence type="ECO:0000256" key="9">
    <source>
        <dbReference type="ARBA" id="ARBA00031083"/>
    </source>
</evidence>
<dbReference type="InterPro" id="IPR050690">
    <property type="entry name" value="JHDM1_Histone_Demethylase"/>
</dbReference>
<protein>
    <recommendedName>
        <fullName evidence="3">[histone H3]-dimethyl-L-lysine(36) demethylase</fullName>
        <ecNumber evidence="3">1.14.11.27</ecNumber>
    </recommendedName>
    <alternativeName>
        <fullName evidence="9">[Histone-H3]-lysine-36 demethylase 1</fullName>
    </alternativeName>
</protein>
<evidence type="ECO:0000256" key="7">
    <source>
        <dbReference type="ARBA" id="ARBA00023015"/>
    </source>
</evidence>
<comment type="cofactor">
    <cofactor evidence="1">
        <name>Fe(2+)</name>
        <dbReference type="ChEBI" id="CHEBI:29033"/>
    </cofactor>
</comment>
<evidence type="ECO:0000256" key="4">
    <source>
        <dbReference type="ARBA" id="ARBA00022723"/>
    </source>
</evidence>
<keyword evidence="8" id="KW-0804">Transcription</keyword>
<dbReference type="PANTHER" id="PTHR23123">
    <property type="entry name" value="PHD/F-BOX CONTAINING PROTEIN"/>
    <property type="match status" value="1"/>
</dbReference>
<evidence type="ECO:0000256" key="5">
    <source>
        <dbReference type="ARBA" id="ARBA00023002"/>
    </source>
</evidence>
<feature type="domain" description="JmjC" evidence="11">
    <location>
        <begin position="189"/>
        <end position="334"/>
    </location>
</feature>
<evidence type="ECO:0000256" key="2">
    <source>
        <dbReference type="ARBA" id="ARBA00008037"/>
    </source>
</evidence>
<evidence type="ECO:0000256" key="8">
    <source>
        <dbReference type="ARBA" id="ARBA00023163"/>
    </source>
</evidence>
<evidence type="ECO:0000259" key="11">
    <source>
        <dbReference type="PROSITE" id="PS51184"/>
    </source>
</evidence>
<keyword evidence="6" id="KW-0408">Iron</keyword>
<keyword evidence="13" id="KW-1185">Reference proteome</keyword>
<accession>A0ABR4GRM6</accession>
<comment type="catalytic activity">
    <reaction evidence="10">
        <text>N(6),N(6)-dimethyl-L-lysyl(36)-[histone H3] + 2 2-oxoglutarate + 2 O2 = L-lysyl(36)-[histone H3] + 2 formaldehyde + 2 succinate + 2 CO2</text>
        <dbReference type="Rhea" id="RHEA:42032"/>
        <dbReference type="Rhea" id="RHEA-COMP:9785"/>
        <dbReference type="Rhea" id="RHEA-COMP:9787"/>
        <dbReference type="ChEBI" id="CHEBI:15379"/>
        <dbReference type="ChEBI" id="CHEBI:16526"/>
        <dbReference type="ChEBI" id="CHEBI:16810"/>
        <dbReference type="ChEBI" id="CHEBI:16842"/>
        <dbReference type="ChEBI" id="CHEBI:29969"/>
        <dbReference type="ChEBI" id="CHEBI:30031"/>
        <dbReference type="ChEBI" id="CHEBI:61976"/>
        <dbReference type="EC" id="1.14.11.27"/>
    </reaction>
</comment>
<evidence type="ECO:0000256" key="3">
    <source>
        <dbReference type="ARBA" id="ARBA00013246"/>
    </source>
</evidence>
<keyword evidence="4" id="KW-0479">Metal-binding</keyword>
<evidence type="ECO:0000256" key="10">
    <source>
        <dbReference type="ARBA" id="ARBA00047915"/>
    </source>
</evidence>
<evidence type="ECO:0000313" key="12">
    <source>
        <dbReference type="EMBL" id="KAL2801718.1"/>
    </source>
</evidence>
<evidence type="ECO:0000256" key="1">
    <source>
        <dbReference type="ARBA" id="ARBA00001954"/>
    </source>
</evidence>
<dbReference type="Proteomes" id="UP001610334">
    <property type="component" value="Unassembled WGS sequence"/>
</dbReference>
<name>A0ABR4GRM6_9EURO</name>
<dbReference type="InterPro" id="IPR003347">
    <property type="entry name" value="JmjC_dom"/>
</dbReference>
<sequence>MSSSPTISAALSRRKLPAWGTYSLDFNTFSNPGAESLRLFIQKLDKNATWANTRSQNAEKLREQYKRSTLELITALYREPSLLVEDVITIDDTQGLRGCLKQQFSCPLLFQSTPARSISPQQISWETFWEFMRENPQKFIDVYDYSINEEEKRTEKRSIEQVIEHWEKDPRTALNCLDIENRLGHCCPLPIIELDLLERTARYAETTVGKSDSTWVNSHKEFLLLSTRDSLSPIHVDIGATLTWLYVLHGRKIVYFPRTINLNAVRLLARLGSEQFKGYEGGWIRVELRAGDLFIMPPSCPHAVFTPDDSLVVGGHFYTSAHLPSTLEGLRFLEEHQNISNELLENDHYKALARILKSYDKLATADEVKRVWATCHLFLDSPTKTKLPGARAGFIGALKDFDKRVAEIFDNEPE</sequence>
<evidence type="ECO:0000256" key="6">
    <source>
        <dbReference type="ARBA" id="ARBA00023004"/>
    </source>
</evidence>
<dbReference type="EMBL" id="JBFXLT010000259">
    <property type="protein sequence ID" value="KAL2801718.1"/>
    <property type="molecule type" value="Genomic_DNA"/>
</dbReference>
<dbReference type="PROSITE" id="PS51184">
    <property type="entry name" value="JMJC"/>
    <property type="match status" value="1"/>
</dbReference>
<keyword evidence="7" id="KW-0805">Transcription regulation</keyword>
<gene>
    <name evidence="12" type="ORF">BJX63DRAFT_441947</name>
</gene>
<reference evidence="12 13" key="1">
    <citation type="submission" date="2024-07" db="EMBL/GenBank/DDBJ databases">
        <title>Section-level genome sequencing and comparative genomics of Aspergillus sections Usti and Cavernicolus.</title>
        <authorList>
            <consortium name="Lawrence Berkeley National Laboratory"/>
            <person name="Nybo J.L."/>
            <person name="Vesth T.C."/>
            <person name="Theobald S."/>
            <person name="Frisvad J.C."/>
            <person name="Larsen T.O."/>
            <person name="Kjaerboelling I."/>
            <person name="Rothschild-Mancinelli K."/>
            <person name="Lyhne E.K."/>
            <person name="Kogle M.E."/>
            <person name="Barry K."/>
            <person name="Clum A."/>
            <person name="Na H."/>
            <person name="Ledsgaard L."/>
            <person name="Lin J."/>
            <person name="Lipzen A."/>
            <person name="Kuo A."/>
            <person name="Riley R."/>
            <person name="Mondo S."/>
            <person name="Labutti K."/>
            <person name="Haridas S."/>
            <person name="Pangalinan J."/>
            <person name="Salamov A.A."/>
            <person name="Simmons B.A."/>
            <person name="Magnuson J.K."/>
            <person name="Chen J."/>
            <person name="Drula E."/>
            <person name="Henrissat B."/>
            <person name="Wiebenga A."/>
            <person name="Lubbers R.J."/>
            <person name="Gomes A.C."/>
            <person name="Makela M.R."/>
            <person name="Stajich J."/>
            <person name="Grigoriev I.V."/>
            <person name="Mortensen U.H."/>
            <person name="De Vries R.P."/>
            <person name="Baker S.E."/>
            <person name="Andersen M.R."/>
        </authorList>
    </citation>
    <scope>NUCLEOTIDE SEQUENCE [LARGE SCALE GENOMIC DNA]</scope>
    <source>
        <strain evidence="12 13">CBS 588.65</strain>
    </source>
</reference>
<proteinExistence type="inferred from homology"/>
<dbReference type="EC" id="1.14.11.27" evidence="3"/>
<keyword evidence="5" id="KW-0560">Oxidoreductase</keyword>
<dbReference type="SMART" id="SM00558">
    <property type="entry name" value="JmjC"/>
    <property type="match status" value="1"/>
</dbReference>
<comment type="caution">
    <text evidence="12">The sequence shown here is derived from an EMBL/GenBank/DDBJ whole genome shotgun (WGS) entry which is preliminary data.</text>
</comment>
<comment type="similarity">
    <text evidence="2">Belongs to the JHDM1 histone demethylase family.</text>
</comment>
<evidence type="ECO:0000313" key="13">
    <source>
        <dbReference type="Proteomes" id="UP001610334"/>
    </source>
</evidence>
<dbReference type="SUPFAM" id="SSF51197">
    <property type="entry name" value="Clavaminate synthase-like"/>
    <property type="match status" value="1"/>
</dbReference>
<dbReference type="Gene3D" id="2.60.120.650">
    <property type="entry name" value="Cupin"/>
    <property type="match status" value="1"/>
</dbReference>
<organism evidence="12 13">
    <name type="scientific">Aspergillus granulosus</name>
    <dbReference type="NCBI Taxonomy" id="176169"/>
    <lineage>
        <taxon>Eukaryota</taxon>
        <taxon>Fungi</taxon>
        <taxon>Dikarya</taxon>
        <taxon>Ascomycota</taxon>
        <taxon>Pezizomycotina</taxon>
        <taxon>Eurotiomycetes</taxon>
        <taxon>Eurotiomycetidae</taxon>
        <taxon>Eurotiales</taxon>
        <taxon>Aspergillaceae</taxon>
        <taxon>Aspergillus</taxon>
        <taxon>Aspergillus subgen. Nidulantes</taxon>
    </lineage>
</organism>